<evidence type="ECO:0000313" key="4">
    <source>
        <dbReference type="EMBL" id="EQD62875.1"/>
    </source>
</evidence>
<evidence type="ECO:0000256" key="2">
    <source>
        <dbReference type="ARBA" id="ARBA00023274"/>
    </source>
</evidence>
<reference evidence="4" key="2">
    <citation type="journal article" date="2014" name="ISME J.">
        <title>Microbial stratification in low pH oxic and suboxic macroscopic growths along an acid mine drainage.</title>
        <authorList>
            <person name="Mendez-Garcia C."/>
            <person name="Mesa V."/>
            <person name="Sprenger R.R."/>
            <person name="Richter M."/>
            <person name="Diez M.S."/>
            <person name="Solano J."/>
            <person name="Bargiela R."/>
            <person name="Golyshina O.V."/>
            <person name="Manteca A."/>
            <person name="Ramos J.L."/>
            <person name="Gallego J.R."/>
            <person name="Llorente I."/>
            <person name="Martins Dos Santos V.A."/>
            <person name="Jensen O.N."/>
            <person name="Pelaez A.I."/>
            <person name="Sanchez J."/>
            <person name="Ferrer M."/>
        </authorList>
    </citation>
    <scope>NUCLEOTIDE SEQUENCE</scope>
</reference>
<dbReference type="Gene3D" id="3.100.10.10">
    <property type="match status" value="1"/>
</dbReference>
<dbReference type="GO" id="GO:1990904">
    <property type="term" value="C:ribonucleoprotein complex"/>
    <property type="evidence" value="ECO:0007669"/>
    <property type="project" value="UniProtKB-KW"/>
</dbReference>
<dbReference type="AlphaFoldDB" id="T1C990"/>
<comment type="caution">
    <text evidence="4">The sequence shown here is derived from an EMBL/GenBank/DDBJ whole genome shotgun (WGS) entry which is preliminary data.</text>
</comment>
<name>T1C990_9ZZZZ</name>
<keyword evidence="2" id="KW-0687">Ribonucleoprotein</keyword>
<accession>T1C990</accession>
<dbReference type="Pfam" id="PF00828">
    <property type="entry name" value="Ribosomal_L27A"/>
    <property type="match status" value="1"/>
</dbReference>
<evidence type="ECO:0000256" key="1">
    <source>
        <dbReference type="ARBA" id="ARBA00022980"/>
    </source>
</evidence>
<reference evidence="4" key="1">
    <citation type="submission" date="2013-08" db="EMBL/GenBank/DDBJ databases">
        <authorList>
            <person name="Mendez C."/>
            <person name="Richter M."/>
            <person name="Ferrer M."/>
            <person name="Sanchez J."/>
        </authorList>
    </citation>
    <scope>NUCLEOTIDE SEQUENCE</scope>
</reference>
<sequence>MVKYDPLHYGGKGFTSHHYPKPLVSITLSELDALYPSLQKKGYVEAGEVPVIDLKKAGVDKLLGSGELTLKAKVIVSKVTEKALN</sequence>
<protein>
    <submittedName>
        <fullName evidence="4">50S ribosomal protein L15P</fullName>
    </submittedName>
</protein>
<dbReference type="SUPFAM" id="SSF52080">
    <property type="entry name" value="Ribosomal proteins L15p and L18e"/>
    <property type="match status" value="1"/>
</dbReference>
<dbReference type="GO" id="GO:0005840">
    <property type="term" value="C:ribosome"/>
    <property type="evidence" value="ECO:0007669"/>
    <property type="project" value="UniProtKB-KW"/>
</dbReference>
<feature type="domain" description="Large ribosomal subunit protein uL15/eL18" evidence="3">
    <location>
        <begin position="26"/>
        <end position="83"/>
    </location>
</feature>
<organism evidence="4">
    <name type="scientific">mine drainage metagenome</name>
    <dbReference type="NCBI Taxonomy" id="410659"/>
    <lineage>
        <taxon>unclassified sequences</taxon>
        <taxon>metagenomes</taxon>
        <taxon>ecological metagenomes</taxon>
    </lineage>
</organism>
<keyword evidence="1 4" id="KW-0689">Ribosomal protein</keyword>
<dbReference type="EMBL" id="AUZY01004497">
    <property type="protein sequence ID" value="EQD62875.1"/>
    <property type="molecule type" value="Genomic_DNA"/>
</dbReference>
<evidence type="ECO:0000259" key="3">
    <source>
        <dbReference type="Pfam" id="PF00828"/>
    </source>
</evidence>
<dbReference type="InterPro" id="IPR021131">
    <property type="entry name" value="Ribosomal_uL15/eL18"/>
</dbReference>
<dbReference type="InterPro" id="IPR036227">
    <property type="entry name" value="Ribosomal_uL15/eL18_sf"/>
</dbReference>
<proteinExistence type="predicted"/>
<feature type="non-terminal residue" evidence="4">
    <location>
        <position position="85"/>
    </location>
</feature>
<gene>
    <name evidence="4" type="ORF">B1B_07074</name>
</gene>